<gene>
    <name evidence="2" type="ORF">GCM10009726_02680</name>
</gene>
<dbReference type="Proteomes" id="UP001501161">
    <property type="component" value="Unassembled WGS sequence"/>
</dbReference>
<evidence type="ECO:0000256" key="1">
    <source>
        <dbReference type="SAM" id="MobiDB-lite"/>
    </source>
</evidence>
<name>A0ABN2WMF1_9ACTN</name>
<proteinExistence type="predicted"/>
<accession>A0ABN2WMF1</accession>
<dbReference type="EMBL" id="BAAAMQ010000005">
    <property type="protein sequence ID" value="GAA2095431.1"/>
    <property type="molecule type" value="Genomic_DNA"/>
</dbReference>
<evidence type="ECO:0000313" key="3">
    <source>
        <dbReference type="Proteomes" id="UP001501161"/>
    </source>
</evidence>
<feature type="region of interest" description="Disordered" evidence="1">
    <location>
        <begin position="1"/>
        <end position="43"/>
    </location>
</feature>
<protein>
    <submittedName>
        <fullName evidence="2">Uncharacterized protein</fullName>
    </submittedName>
</protein>
<organism evidence="2 3">
    <name type="scientific">Nocardioides furvisabuli</name>
    <dbReference type="NCBI Taxonomy" id="375542"/>
    <lineage>
        <taxon>Bacteria</taxon>
        <taxon>Bacillati</taxon>
        <taxon>Actinomycetota</taxon>
        <taxon>Actinomycetes</taxon>
        <taxon>Propionibacteriales</taxon>
        <taxon>Nocardioidaceae</taxon>
        <taxon>Nocardioides</taxon>
    </lineage>
</organism>
<evidence type="ECO:0000313" key="2">
    <source>
        <dbReference type="EMBL" id="GAA2095431.1"/>
    </source>
</evidence>
<keyword evidence="3" id="KW-1185">Reference proteome</keyword>
<comment type="caution">
    <text evidence="2">The sequence shown here is derived from an EMBL/GenBank/DDBJ whole genome shotgun (WGS) entry which is preliminary data.</text>
</comment>
<sequence>MTARHPRGQPQKHIEALIGGPNPRRATEDLQAPQTAGGGGGSDSLVRWVLAWRPSASVVVAVVV</sequence>
<reference evidence="2 3" key="1">
    <citation type="journal article" date="2019" name="Int. J. Syst. Evol. Microbiol.">
        <title>The Global Catalogue of Microorganisms (GCM) 10K type strain sequencing project: providing services to taxonomists for standard genome sequencing and annotation.</title>
        <authorList>
            <consortium name="The Broad Institute Genomics Platform"/>
            <consortium name="The Broad Institute Genome Sequencing Center for Infectious Disease"/>
            <person name="Wu L."/>
            <person name="Ma J."/>
        </authorList>
    </citation>
    <scope>NUCLEOTIDE SEQUENCE [LARGE SCALE GENOMIC DNA]</scope>
    <source>
        <strain evidence="2 3">JCM 13813</strain>
    </source>
</reference>